<keyword evidence="3" id="KW-0813">Transport</keyword>
<feature type="transmembrane region" description="Helical" evidence="8">
    <location>
        <begin position="79"/>
        <end position="98"/>
    </location>
</feature>
<keyword evidence="7 8" id="KW-0472">Membrane</keyword>
<keyword evidence="10" id="KW-1185">Reference proteome</keyword>
<dbReference type="InterPro" id="IPR002781">
    <property type="entry name" value="TM_pro_TauE-like"/>
</dbReference>
<reference evidence="9 10" key="1">
    <citation type="submission" date="2019-03" db="EMBL/GenBank/DDBJ databases">
        <title>Genomic Encyclopedia of Type Strains, Phase IV (KMG-IV): sequencing the most valuable type-strain genomes for metagenomic binning, comparative biology and taxonomic classification.</title>
        <authorList>
            <person name="Goeker M."/>
        </authorList>
    </citation>
    <scope>NUCLEOTIDE SEQUENCE [LARGE SCALE GENOMIC DNA]</scope>
    <source>
        <strain evidence="9 10">DSM 4868</strain>
    </source>
</reference>
<evidence type="ECO:0000256" key="2">
    <source>
        <dbReference type="ARBA" id="ARBA00009142"/>
    </source>
</evidence>
<dbReference type="PANTHER" id="PTHR30269:SF37">
    <property type="entry name" value="MEMBRANE TRANSPORTER PROTEIN"/>
    <property type="match status" value="1"/>
</dbReference>
<feature type="transmembrane region" description="Helical" evidence="8">
    <location>
        <begin position="104"/>
        <end position="127"/>
    </location>
</feature>
<evidence type="ECO:0000256" key="3">
    <source>
        <dbReference type="ARBA" id="ARBA00022448"/>
    </source>
</evidence>
<evidence type="ECO:0000256" key="5">
    <source>
        <dbReference type="ARBA" id="ARBA00022692"/>
    </source>
</evidence>
<dbReference type="InterPro" id="IPR052017">
    <property type="entry name" value="TSUP"/>
</dbReference>
<evidence type="ECO:0000256" key="7">
    <source>
        <dbReference type="ARBA" id="ARBA00023136"/>
    </source>
</evidence>
<evidence type="ECO:0000256" key="1">
    <source>
        <dbReference type="ARBA" id="ARBA00004651"/>
    </source>
</evidence>
<keyword evidence="4 8" id="KW-1003">Cell membrane</keyword>
<name>A0A4R2KJ08_9RHOB</name>
<protein>
    <recommendedName>
        <fullName evidence="8">Probable membrane transporter protein</fullName>
    </recommendedName>
</protein>
<dbReference type="EMBL" id="SLWW01000012">
    <property type="protein sequence ID" value="TCO69988.1"/>
    <property type="molecule type" value="Genomic_DNA"/>
</dbReference>
<feature type="transmembrane region" description="Helical" evidence="8">
    <location>
        <begin position="139"/>
        <end position="163"/>
    </location>
</feature>
<feature type="transmembrane region" description="Helical" evidence="8">
    <location>
        <begin position="201"/>
        <end position="219"/>
    </location>
</feature>
<evidence type="ECO:0000313" key="9">
    <source>
        <dbReference type="EMBL" id="TCO69988.1"/>
    </source>
</evidence>
<evidence type="ECO:0000313" key="10">
    <source>
        <dbReference type="Proteomes" id="UP000295142"/>
    </source>
</evidence>
<feature type="transmembrane region" description="Helical" evidence="8">
    <location>
        <begin position="175"/>
        <end position="194"/>
    </location>
</feature>
<keyword evidence="5 8" id="KW-0812">Transmembrane</keyword>
<feature type="transmembrane region" description="Helical" evidence="8">
    <location>
        <begin position="35"/>
        <end position="58"/>
    </location>
</feature>
<dbReference type="Proteomes" id="UP000295142">
    <property type="component" value="Unassembled WGS sequence"/>
</dbReference>
<dbReference type="AlphaFoldDB" id="A0A4R2KJ08"/>
<dbReference type="OrthoDB" id="9800873at2"/>
<evidence type="ECO:0000256" key="4">
    <source>
        <dbReference type="ARBA" id="ARBA00022475"/>
    </source>
</evidence>
<keyword evidence="6 8" id="KW-1133">Transmembrane helix</keyword>
<dbReference type="GO" id="GO:0005886">
    <property type="term" value="C:plasma membrane"/>
    <property type="evidence" value="ECO:0007669"/>
    <property type="project" value="UniProtKB-SubCell"/>
</dbReference>
<evidence type="ECO:0000256" key="6">
    <source>
        <dbReference type="ARBA" id="ARBA00022989"/>
    </source>
</evidence>
<comment type="subcellular location">
    <subcellularLocation>
        <location evidence="1 8">Cell membrane</location>
        <topology evidence="1 8">Multi-pass membrane protein</topology>
    </subcellularLocation>
</comment>
<sequence>MLFGLDPHLFAASVAVALFAGVVKGAVGFAMPMILISGLSVFLPAEVALAGLILATLLTNVAQAFRQGAAAAWESVVRYRLLIGCVVLAIGASAPLVTVLSDRVLYLLLGVPIAAFTISQLLGRQLILPARHRARAEVAMGLVGGFFGGISGVWGPPVIAYLLSFNTDKLEMVRVQGVVFLLGAVMLMAAHLGSGVLNAQTLPFSAALVVPAALGMWLGFRVQDRLDPNRFRRATLVVLTVAAANLIRKGLMG</sequence>
<comment type="caution">
    <text evidence="9">The sequence shown here is derived from an EMBL/GenBank/DDBJ whole genome shotgun (WGS) entry which is preliminary data.</text>
</comment>
<evidence type="ECO:0000256" key="8">
    <source>
        <dbReference type="RuleBase" id="RU363041"/>
    </source>
</evidence>
<dbReference type="Pfam" id="PF01925">
    <property type="entry name" value="TauE"/>
    <property type="match status" value="1"/>
</dbReference>
<gene>
    <name evidence="9" type="ORF">EV655_112116</name>
</gene>
<comment type="similarity">
    <text evidence="2 8">Belongs to the 4-toluene sulfonate uptake permease (TSUP) (TC 2.A.102) family.</text>
</comment>
<proteinExistence type="inferred from homology"/>
<organism evidence="9 10">
    <name type="scientific">Rhodovulum euryhalinum</name>
    <dbReference type="NCBI Taxonomy" id="35805"/>
    <lineage>
        <taxon>Bacteria</taxon>
        <taxon>Pseudomonadati</taxon>
        <taxon>Pseudomonadota</taxon>
        <taxon>Alphaproteobacteria</taxon>
        <taxon>Rhodobacterales</taxon>
        <taxon>Paracoccaceae</taxon>
        <taxon>Rhodovulum</taxon>
    </lineage>
</organism>
<dbReference type="PANTHER" id="PTHR30269">
    <property type="entry name" value="TRANSMEMBRANE PROTEIN YFCA"/>
    <property type="match status" value="1"/>
</dbReference>
<dbReference type="RefSeq" id="WP_132546068.1">
    <property type="nucleotide sequence ID" value="NZ_SLWW01000012.1"/>
</dbReference>
<accession>A0A4R2KJ08</accession>